<proteinExistence type="predicted"/>
<evidence type="ECO:0008006" key="4">
    <source>
        <dbReference type="Google" id="ProtNLM"/>
    </source>
</evidence>
<evidence type="ECO:0000256" key="1">
    <source>
        <dbReference type="SAM" id="MobiDB-lite"/>
    </source>
</evidence>
<sequence>MTTATDTAVVATQTKTYDRPYLPRGQYFAMLREQGLLKPREPKAASEKPATSKKTSKTTGTDKAAARAAFAKRRHFANRAKAAKDPNAPVVEKKVYDTPYVTRGQWFKMMRESGQLAPRQPKTAPVGETVVETVVETAAA</sequence>
<feature type="compositionally biased region" description="Low complexity" evidence="1">
    <location>
        <begin position="47"/>
        <end position="67"/>
    </location>
</feature>
<evidence type="ECO:0000313" key="3">
    <source>
        <dbReference type="Proteomes" id="UP001596060"/>
    </source>
</evidence>
<organism evidence="2 3">
    <name type="scientific">Bosea massiliensis</name>
    <dbReference type="NCBI Taxonomy" id="151419"/>
    <lineage>
        <taxon>Bacteria</taxon>
        <taxon>Pseudomonadati</taxon>
        <taxon>Pseudomonadota</taxon>
        <taxon>Alphaproteobacteria</taxon>
        <taxon>Hyphomicrobiales</taxon>
        <taxon>Boseaceae</taxon>
        <taxon>Bosea</taxon>
    </lineage>
</organism>
<keyword evidence="3" id="KW-1185">Reference proteome</keyword>
<dbReference type="Proteomes" id="UP001596060">
    <property type="component" value="Unassembled WGS sequence"/>
</dbReference>
<dbReference type="RefSeq" id="WP_377816435.1">
    <property type="nucleotide sequence ID" value="NZ_JBHSLU010000017.1"/>
</dbReference>
<reference evidence="3" key="1">
    <citation type="journal article" date="2019" name="Int. J. Syst. Evol. Microbiol.">
        <title>The Global Catalogue of Microorganisms (GCM) 10K type strain sequencing project: providing services to taxonomists for standard genome sequencing and annotation.</title>
        <authorList>
            <consortium name="The Broad Institute Genomics Platform"/>
            <consortium name="The Broad Institute Genome Sequencing Center for Infectious Disease"/>
            <person name="Wu L."/>
            <person name="Ma J."/>
        </authorList>
    </citation>
    <scope>NUCLEOTIDE SEQUENCE [LARGE SCALE GENOMIC DNA]</scope>
    <source>
        <strain evidence="3">CCUG 43117</strain>
    </source>
</reference>
<protein>
    <recommendedName>
        <fullName evidence="4">DUF5872 domain-containing protein</fullName>
    </recommendedName>
</protein>
<comment type="caution">
    <text evidence="2">The sequence shown here is derived from an EMBL/GenBank/DDBJ whole genome shotgun (WGS) entry which is preliminary data.</text>
</comment>
<feature type="region of interest" description="Disordered" evidence="1">
    <location>
        <begin position="34"/>
        <end position="67"/>
    </location>
</feature>
<dbReference type="EMBL" id="JBHSLU010000017">
    <property type="protein sequence ID" value="MFC5505344.1"/>
    <property type="molecule type" value="Genomic_DNA"/>
</dbReference>
<name>A0ABW0P3F2_9HYPH</name>
<gene>
    <name evidence="2" type="ORF">ACFPN9_08745</name>
</gene>
<accession>A0ABW0P3F2</accession>
<evidence type="ECO:0000313" key="2">
    <source>
        <dbReference type="EMBL" id="MFC5505344.1"/>
    </source>
</evidence>